<protein>
    <recommendedName>
        <fullName evidence="13">Probable protein kinase UbiB</fullName>
        <ecNumber evidence="13">2.7.-.-</ecNumber>
    </recommendedName>
    <alternativeName>
        <fullName evidence="13">Ubiquinone biosynthesis protein UbiB</fullName>
    </alternativeName>
</protein>
<evidence type="ECO:0000256" key="2">
    <source>
        <dbReference type="ARBA" id="ARBA00009670"/>
    </source>
</evidence>
<comment type="similarity">
    <text evidence="13">Belongs to the ABC1 family. UbiB subfamily.</text>
</comment>
<evidence type="ECO:0000256" key="10">
    <source>
        <dbReference type="ARBA" id="ARBA00022840"/>
    </source>
</evidence>
<comment type="similarity">
    <text evidence="2">Belongs to the protein kinase superfamily. ADCK protein kinase family.</text>
</comment>
<keyword evidence="11 13" id="KW-1133">Transmembrane helix</keyword>
<dbReference type="Pfam" id="PF03109">
    <property type="entry name" value="ABC1"/>
    <property type="match status" value="1"/>
</dbReference>
<evidence type="ECO:0000313" key="16">
    <source>
        <dbReference type="Proteomes" id="UP001595974"/>
    </source>
</evidence>
<organism evidence="15 16">
    <name type="scientific">Thauera sinica</name>
    <dbReference type="NCBI Taxonomy" id="2665146"/>
    <lineage>
        <taxon>Bacteria</taxon>
        <taxon>Pseudomonadati</taxon>
        <taxon>Pseudomonadota</taxon>
        <taxon>Betaproteobacteria</taxon>
        <taxon>Rhodocyclales</taxon>
        <taxon>Zoogloeaceae</taxon>
        <taxon>Thauera</taxon>
    </lineage>
</organism>
<dbReference type="PANTHER" id="PTHR10566">
    <property type="entry name" value="CHAPERONE-ACTIVITY OF BC1 COMPLEX CABC1 -RELATED"/>
    <property type="match status" value="1"/>
</dbReference>
<gene>
    <name evidence="13 15" type="primary">ubiB</name>
    <name evidence="15" type="ORF">ACFPTN_12840</name>
</gene>
<evidence type="ECO:0000256" key="5">
    <source>
        <dbReference type="ARBA" id="ARBA00022679"/>
    </source>
</evidence>
<dbReference type="NCBIfam" id="TIGR01982">
    <property type="entry name" value="UbiB"/>
    <property type="match status" value="1"/>
</dbReference>
<feature type="binding site" evidence="13">
    <location>
        <position position="146"/>
    </location>
    <ligand>
        <name>ATP</name>
        <dbReference type="ChEBI" id="CHEBI:30616"/>
    </ligand>
</feature>
<feature type="binding site" evidence="13">
    <location>
        <begin position="124"/>
        <end position="132"/>
    </location>
    <ligand>
        <name>ATP</name>
        <dbReference type="ChEBI" id="CHEBI:30616"/>
    </ligand>
</feature>
<evidence type="ECO:0000256" key="9">
    <source>
        <dbReference type="ARBA" id="ARBA00022777"/>
    </source>
</evidence>
<comment type="pathway">
    <text evidence="1 13">Cofactor biosynthesis; ubiquinone biosynthesis [regulation].</text>
</comment>
<evidence type="ECO:0000256" key="4">
    <source>
        <dbReference type="ARBA" id="ARBA00022519"/>
    </source>
</evidence>
<dbReference type="InterPro" id="IPR011009">
    <property type="entry name" value="Kinase-like_dom_sf"/>
</dbReference>
<keyword evidence="10 13" id="KW-0067">ATP-binding</keyword>
<dbReference type="Proteomes" id="UP001595974">
    <property type="component" value="Unassembled WGS sequence"/>
</dbReference>
<dbReference type="NCBIfam" id="NF003404">
    <property type="entry name" value="PRK04750.1"/>
    <property type="match status" value="1"/>
</dbReference>
<keyword evidence="12 13" id="KW-0472">Membrane</keyword>
<keyword evidence="6 13" id="KW-0831">Ubiquinone biosynthesis</keyword>
<dbReference type="EC" id="2.7.-.-" evidence="13"/>
<dbReference type="RefSeq" id="WP_096450073.1">
    <property type="nucleotide sequence ID" value="NZ_JBHSOG010000049.1"/>
</dbReference>
<evidence type="ECO:0000256" key="13">
    <source>
        <dbReference type="HAMAP-Rule" id="MF_00414"/>
    </source>
</evidence>
<comment type="function">
    <text evidence="13">Is probably a protein kinase regulator of UbiI activity which is involved in aerobic coenzyme Q (ubiquinone) biosynthesis.</text>
</comment>
<evidence type="ECO:0000256" key="1">
    <source>
        <dbReference type="ARBA" id="ARBA00005020"/>
    </source>
</evidence>
<comment type="caution">
    <text evidence="15">The sequence shown here is derived from an EMBL/GenBank/DDBJ whole genome shotgun (WGS) entry which is preliminary data.</text>
</comment>
<evidence type="ECO:0000256" key="6">
    <source>
        <dbReference type="ARBA" id="ARBA00022688"/>
    </source>
</evidence>
<dbReference type="InterPro" id="IPR010232">
    <property type="entry name" value="UbiB"/>
</dbReference>
<evidence type="ECO:0000313" key="15">
    <source>
        <dbReference type="EMBL" id="MFC5770262.1"/>
    </source>
</evidence>
<feature type="domain" description="ABC1 atypical kinase-like" evidence="14">
    <location>
        <begin position="88"/>
        <end position="331"/>
    </location>
</feature>
<dbReference type="InterPro" id="IPR004147">
    <property type="entry name" value="ABC1_dom"/>
</dbReference>
<feature type="active site" description="Proton acceptor" evidence="13">
    <location>
        <position position="281"/>
    </location>
</feature>
<proteinExistence type="inferred from homology"/>
<accession>A0ABW1ASY6</accession>
<dbReference type="InterPro" id="IPR045308">
    <property type="entry name" value="UbiB_bact"/>
</dbReference>
<dbReference type="EMBL" id="JBHSOG010000049">
    <property type="protein sequence ID" value="MFC5770262.1"/>
    <property type="molecule type" value="Genomic_DNA"/>
</dbReference>
<dbReference type="HAMAP" id="MF_00414">
    <property type="entry name" value="UbiB"/>
    <property type="match status" value="1"/>
</dbReference>
<keyword evidence="16" id="KW-1185">Reference proteome</keyword>
<evidence type="ECO:0000256" key="11">
    <source>
        <dbReference type="ARBA" id="ARBA00022989"/>
    </source>
</evidence>
<dbReference type="SUPFAM" id="SSF56112">
    <property type="entry name" value="Protein kinase-like (PK-like)"/>
    <property type="match status" value="1"/>
</dbReference>
<keyword evidence="9 13" id="KW-0418">Kinase</keyword>
<dbReference type="PANTHER" id="PTHR10566:SF113">
    <property type="entry name" value="PROTEIN ACTIVITY OF BC1 COMPLEX KINASE 7, CHLOROPLASTIC"/>
    <property type="match status" value="1"/>
</dbReference>
<name>A0ABW1ASY6_9RHOO</name>
<dbReference type="CDD" id="cd13972">
    <property type="entry name" value="UbiB"/>
    <property type="match status" value="1"/>
</dbReference>
<evidence type="ECO:0000256" key="7">
    <source>
        <dbReference type="ARBA" id="ARBA00022692"/>
    </source>
</evidence>
<keyword evidence="8 13" id="KW-0547">Nucleotide-binding</keyword>
<keyword evidence="5 13" id="KW-0808">Transferase</keyword>
<reference evidence="16" key="1">
    <citation type="journal article" date="2019" name="Int. J. Syst. Evol. Microbiol.">
        <title>The Global Catalogue of Microorganisms (GCM) 10K type strain sequencing project: providing services to taxonomists for standard genome sequencing and annotation.</title>
        <authorList>
            <consortium name="The Broad Institute Genomics Platform"/>
            <consortium name="The Broad Institute Genome Sequencing Center for Infectious Disease"/>
            <person name="Wu L."/>
            <person name="Ma J."/>
        </authorList>
    </citation>
    <scope>NUCLEOTIDE SEQUENCE [LARGE SCALE GENOMIC DNA]</scope>
    <source>
        <strain evidence="16">SHR3</strain>
    </source>
</reference>
<keyword evidence="7 13" id="KW-0812">Transmembrane</keyword>
<dbReference type="InterPro" id="IPR050154">
    <property type="entry name" value="UbiB_kinase"/>
</dbReference>
<evidence type="ECO:0000256" key="8">
    <source>
        <dbReference type="ARBA" id="ARBA00022741"/>
    </source>
</evidence>
<evidence type="ECO:0000259" key="14">
    <source>
        <dbReference type="Pfam" id="PF03109"/>
    </source>
</evidence>
<evidence type="ECO:0000256" key="12">
    <source>
        <dbReference type="ARBA" id="ARBA00023136"/>
    </source>
</evidence>
<evidence type="ECO:0000256" key="3">
    <source>
        <dbReference type="ARBA" id="ARBA00022475"/>
    </source>
</evidence>
<keyword evidence="4" id="KW-0997">Cell inner membrane</keyword>
<sequence>MRLFRLAKIVSVGLRFGLDRMILDADSSGRLARLWHVVFFWRTFAEPRGARLRRALESLGPIFVKFGQMLSTRRDLLPPDLADELALLQDRVPPFPTEQALALLEDFYGRPVDAVFNNFERTPVASASVAQVHFAELPDGTEVAVKVLRPGIERVIEHDLALLEVAAAVLEKLWPEGRRLKPREVVAEFSKYLHDELDLMREASNCSQLRRNFTDSKLLIVPEVYWDWCGGKVMVMERMYGVPISQTSALRAQGTDLAALSRAGVEIFFTQVFRDGFFHADMHPGNIFVHGDGRYIALDFGIMGTLDEVDKNYLAQNFLAFFKRDYKRVAMAHIEAGWVPPHTRVDEFESAIRTVCEPIFDRPLKEISFGKTLLRLFQTARRFEMEVQPQLVLLQKTLLNIEGLGRQLDPDLDLWKTAKPFLERWMDERMGWRALVRGVREEAPNWAGTLPQLPRLVHEALAGSTRHKAAQQDRLADMAAVQRRQGRMLAVVGLLAAGLLALEIHRLLG</sequence>
<keyword evidence="3 13" id="KW-1003">Cell membrane</keyword>
<keyword evidence="15" id="KW-0830">Ubiquinone</keyword>